<name>A0A1B9JJT1_9GAMM</name>
<gene>
    <name evidence="3" type="ORF">FPQ15_10480</name>
</gene>
<dbReference type="InterPro" id="IPR003500">
    <property type="entry name" value="RpiB_LacA_LacB"/>
</dbReference>
<dbReference type="Gene3D" id="3.40.1400.10">
    <property type="entry name" value="Sugar-phosphate isomerase, RpiB/LacA/LacB"/>
    <property type="match status" value="1"/>
</dbReference>
<dbReference type="EMBL" id="VMHM01000014">
    <property type="protein sequence ID" value="TSJ97800.1"/>
    <property type="molecule type" value="Genomic_DNA"/>
</dbReference>
<evidence type="ECO:0000313" key="4">
    <source>
        <dbReference type="Proteomes" id="UP000319483"/>
    </source>
</evidence>
<dbReference type="AlphaFoldDB" id="A0A1B9JJT1"/>
<dbReference type="OrthoDB" id="1778624at2"/>
<evidence type="ECO:0000259" key="2">
    <source>
        <dbReference type="Pfam" id="PF12408"/>
    </source>
</evidence>
<dbReference type="NCBIfam" id="NF006753">
    <property type="entry name" value="PRK09273.1"/>
    <property type="match status" value="1"/>
</dbReference>
<dbReference type="SUPFAM" id="SSF89623">
    <property type="entry name" value="Ribose/Galactose isomerase RpiB/AlsB"/>
    <property type="match status" value="1"/>
</dbReference>
<dbReference type="GO" id="GO:0005975">
    <property type="term" value="P:carbohydrate metabolic process"/>
    <property type="evidence" value="ECO:0007669"/>
    <property type="project" value="InterPro"/>
</dbReference>
<reference evidence="3 4" key="1">
    <citation type="submission" date="2019-07" db="EMBL/GenBank/DDBJ databases">
        <title>Gilliamella genomes.</title>
        <authorList>
            <person name="Zheng H."/>
        </authorList>
    </citation>
    <scope>NUCLEOTIDE SEQUENCE [LARGE SCALE GENOMIC DNA]</scope>
    <source>
        <strain evidence="3 4">W8127</strain>
    </source>
</reference>
<evidence type="ECO:0000313" key="3">
    <source>
        <dbReference type="EMBL" id="TSJ97800.1"/>
    </source>
</evidence>
<sequence>MKIALMNEFSQAAKNPIILNELKNATEKHGHTVFNVGMDGDNDKKLTYVHLGIISAILLNSKAVDFVITGCGTGQGALMALNAFPGVNCGYCIEPTDAYLFAQVNNGNALSLAFAKGFGWGAELNARYIFEKAFDGEKGLGYPPERRESQNANAVILNDMKNAAGKSLIEALKSIDQSLLKDAIRGERFQKCLFENSQDPEITDFIKSLLA</sequence>
<dbReference type="Proteomes" id="UP000319483">
    <property type="component" value="Unassembled WGS sequence"/>
</dbReference>
<proteinExistence type="inferred from homology"/>
<dbReference type="RefSeq" id="WP_065738144.1">
    <property type="nucleotide sequence ID" value="NZ_CAMLAP010000004.1"/>
</dbReference>
<dbReference type="Pfam" id="PF02502">
    <property type="entry name" value="LacAB_rpiB"/>
    <property type="match status" value="1"/>
</dbReference>
<evidence type="ECO:0000256" key="1">
    <source>
        <dbReference type="ARBA" id="ARBA00008754"/>
    </source>
</evidence>
<dbReference type="Pfam" id="PF12408">
    <property type="entry name" value="DUF3666"/>
    <property type="match status" value="1"/>
</dbReference>
<feature type="domain" description="Ribose-5-phosphate isomerase C-terminal" evidence="2">
    <location>
        <begin position="164"/>
        <end position="209"/>
    </location>
</feature>
<dbReference type="PANTHER" id="PTHR30345">
    <property type="entry name" value="RIBOSE-5-PHOSPHATE ISOMERASE B"/>
    <property type="match status" value="1"/>
</dbReference>
<protein>
    <recommendedName>
        <fullName evidence="2">Ribose-5-phosphate isomerase C-terminal domain-containing protein</fullName>
    </recommendedName>
</protein>
<accession>A0A1B9JJT1</accession>
<dbReference type="PANTHER" id="PTHR30345:SF6">
    <property type="entry name" value="RIBOSE 5-PHOSPHATE ISOMERASE"/>
    <property type="match status" value="1"/>
</dbReference>
<dbReference type="InterPro" id="IPR022133">
    <property type="entry name" value="Ribose_5_isomerase_C"/>
</dbReference>
<organism evidence="3 4">
    <name type="scientific">Gilliamella apicola</name>
    <dbReference type="NCBI Taxonomy" id="1196095"/>
    <lineage>
        <taxon>Bacteria</taxon>
        <taxon>Pseudomonadati</taxon>
        <taxon>Pseudomonadota</taxon>
        <taxon>Gammaproteobacteria</taxon>
        <taxon>Orbales</taxon>
        <taxon>Orbaceae</taxon>
        <taxon>Gilliamella</taxon>
    </lineage>
</organism>
<dbReference type="InterPro" id="IPR036569">
    <property type="entry name" value="RpiB_LacA_LacB_sf"/>
</dbReference>
<dbReference type="GO" id="GO:0016861">
    <property type="term" value="F:intramolecular oxidoreductase activity, interconverting aldoses and ketoses"/>
    <property type="evidence" value="ECO:0007669"/>
    <property type="project" value="UniProtKB-ARBA"/>
</dbReference>
<comment type="caution">
    <text evidence="3">The sequence shown here is derived from an EMBL/GenBank/DDBJ whole genome shotgun (WGS) entry which is preliminary data.</text>
</comment>
<comment type="similarity">
    <text evidence="1">Belongs to the LacAB/RpiB family.</text>
</comment>